<feature type="transmembrane region" description="Helical" evidence="10">
    <location>
        <begin position="552"/>
        <end position="574"/>
    </location>
</feature>
<protein>
    <recommendedName>
        <fullName evidence="11">Ion transport domain-containing protein</fullName>
    </recommendedName>
</protein>
<keyword evidence="9" id="KW-0407">Ion channel</keyword>
<sequence length="863" mass="98734">MASVQQNNCDMVIEMNAFNCKLVRKEREDLQKKLQATLKALVEKDPTIETNVTNLSDFLENEQWKQLEELVQITRSFHSHNDFSPPDPKIISYNQVKAVNDLFENPINKLNYLKLVIPHFQIENVLFGKHRNAPIHYAVEALDGMFLDWLLNHVDANGDPLVDINLRNEVKKTALYIVCEKYDQCCLKGGIENQKQRERIIKLIDRLLQAGADFNIYSDPKQLPFDLLLKYYDNDIAINQLVDRYDSQSTRAIAYSVCRENGSKERLVQFYNRAGNRKVHVTVELLELFLQYGDLEKFNEHWEAFSVQPNNVKKVIELLLKVTAARKMCNIVRQIVDIAGWMIFENRVGEPELQHRFELKGLLLSAVQGGNLEMIELFMPMMKDDKDLVNHDSLLIQTLEKAHATRQNANEIREASVRPDERVVVTEMTPLRRMAESKHLKCLLTHPVVYSFVMVKWVQLSTLHLLNLILTVVAIGSFGSYSLSICNVINLHSNWHDCVMVLIGIVCLLTLSREVMQLYLLPRSYATLENMVDISNIVAIVIIVALDGCYPIQSSIVVLIFSLQMVFILSALPVKRLSTIMYMFKTIAVNFIQSLLLFLPLISTFVFAFILSYNGNDSVTELNRSYVDNQTTDKYHNETTEEDDFQSFHTVMNAVVKTVVMTTGEFDAGDMDLTGGKAFLFLVFLFIAPLVILNLMNGLAVSDITAIQEESELISISKKVIELERIERLMVSLKPECLRSRFPSQFLKHHSSKIGVRIDELGKILIRRKQQEQAAPTNTAQNRAADPLLDATSGQRSQPNQTDTFSQPLFRPIFREGTDVVLDFGFLQMTSFLTLDRSILAEALTVIEDRTDVKRCRHCKQEL</sequence>
<dbReference type="EnsemblMetazoa" id="AALB008129-RA">
    <property type="protein sequence ID" value="AALB008129-PA"/>
    <property type="gene ID" value="AALB008129"/>
</dbReference>
<dbReference type="PANTHER" id="PTHR47143">
    <property type="entry name" value="TRANSIENT RECEPTOR POTENTIAL CATION CHANNEL PROTEIN PAINLESS"/>
    <property type="match status" value="1"/>
</dbReference>
<organism evidence="12 13">
    <name type="scientific">Anopheles albimanus</name>
    <name type="common">New world malaria mosquito</name>
    <dbReference type="NCBI Taxonomy" id="7167"/>
    <lineage>
        <taxon>Eukaryota</taxon>
        <taxon>Metazoa</taxon>
        <taxon>Ecdysozoa</taxon>
        <taxon>Arthropoda</taxon>
        <taxon>Hexapoda</taxon>
        <taxon>Insecta</taxon>
        <taxon>Pterygota</taxon>
        <taxon>Neoptera</taxon>
        <taxon>Endopterygota</taxon>
        <taxon>Diptera</taxon>
        <taxon>Nematocera</taxon>
        <taxon>Culicoidea</taxon>
        <taxon>Culicidae</taxon>
        <taxon>Anophelinae</taxon>
        <taxon>Anopheles</taxon>
    </lineage>
</organism>
<dbReference type="PANTHER" id="PTHR47143:SF4">
    <property type="entry name" value="TRANSIENT RECEPTOR POTENTIAL CATION CHANNEL PROTEIN PAINLESS"/>
    <property type="match status" value="1"/>
</dbReference>
<keyword evidence="6" id="KW-0040">ANK repeat</keyword>
<keyword evidence="2" id="KW-0813">Transport</keyword>
<feature type="transmembrane region" description="Helical" evidence="10">
    <location>
        <begin position="494"/>
        <end position="512"/>
    </location>
</feature>
<keyword evidence="4" id="KW-0677">Repeat</keyword>
<feature type="transmembrane region" description="Helical" evidence="10">
    <location>
        <begin position="463"/>
        <end position="482"/>
    </location>
</feature>
<keyword evidence="8 10" id="KW-0472">Membrane</keyword>
<evidence type="ECO:0000256" key="9">
    <source>
        <dbReference type="ARBA" id="ARBA00023303"/>
    </source>
</evidence>
<comment type="subcellular location">
    <subcellularLocation>
        <location evidence="1">Membrane</location>
        <topology evidence="1">Multi-pass membrane protein</topology>
    </subcellularLocation>
</comment>
<keyword evidence="7" id="KW-0406">Ion transport</keyword>
<evidence type="ECO:0000256" key="2">
    <source>
        <dbReference type="ARBA" id="ARBA00022448"/>
    </source>
</evidence>
<reference evidence="12" key="2">
    <citation type="submission" date="2022-08" db="UniProtKB">
        <authorList>
            <consortium name="EnsemblMetazoa"/>
        </authorList>
    </citation>
    <scope>IDENTIFICATION</scope>
    <source>
        <strain evidence="12">STECLA/ALBI9_A</strain>
    </source>
</reference>
<name>A0A8W7JVF7_ANOAL</name>
<keyword evidence="13" id="KW-1185">Reference proteome</keyword>
<evidence type="ECO:0000256" key="1">
    <source>
        <dbReference type="ARBA" id="ARBA00004141"/>
    </source>
</evidence>
<accession>A0A8W7JVF7</accession>
<keyword evidence="3 10" id="KW-0812">Transmembrane</keyword>
<evidence type="ECO:0000313" key="12">
    <source>
        <dbReference type="EnsemblMetazoa" id="AALB008129-PA"/>
    </source>
</evidence>
<feature type="transmembrane region" description="Helical" evidence="10">
    <location>
        <begin position="678"/>
        <end position="696"/>
    </location>
</feature>
<feature type="transmembrane region" description="Helical" evidence="10">
    <location>
        <begin position="595"/>
        <end position="613"/>
    </location>
</feature>
<evidence type="ECO:0000313" key="13">
    <source>
        <dbReference type="Proteomes" id="UP000069272"/>
    </source>
</evidence>
<dbReference type="InterPro" id="IPR052076">
    <property type="entry name" value="TRP_cation_channel"/>
</dbReference>
<dbReference type="Gene3D" id="1.25.40.20">
    <property type="entry name" value="Ankyrin repeat-containing domain"/>
    <property type="match status" value="1"/>
</dbReference>
<reference evidence="12 13" key="1">
    <citation type="journal article" date="2017" name="G3 (Bethesda)">
        <title>The Physical Genome Mapping of Anopheles albimanus Corrected Scaffold Misassemblies and Identified Interarm Rearrangements in Genus Anopheles.</title>
        <authorList>
            <person name="Artemov G.N."/>
            <person name="Peery A.N."/>
            <person name="Jiang X."/>
            <person name="Tu Z."/>
            <person name="Stegniy V.N."/>
            <person name="Sharakhova M.V."/>
            <person name="Sharakhov I.V."/>
        </authorList>
    </citation>
    <scope>NUCLEOTIDE SEQUENCE [LARGE SCALE GENOMIC DNA]</scope>
    <source>
        <strain evidence="12 13">ALBI9_A</strain>
    </source>
</reference>
<evidence type="ECO:0000256" key="8">
    <source>
        <dbReference type="ARBA" id="ARBA00023136"/>
    </source>
</evidence>
<dbReference type="GO" id="GO:1902495">
    <property type="term" value="C:transmembrane transporter complex"/>
    <property type="evidence" value="ECO:0007669"/>
    <property type="project" value="TreeGrafter"/>
</dbReference>
<evidence type="ECO:0000256" key="4">
    <source>
        <dbReference type="ARBA" id="ARBA00022737"/>
    </source>
</evidence>
<dbReference type="InterPro" id="IPR036770">
    <property type="entry name" value="Ankyrin_rpt-contain_sf"/>
</dbReference>
<dbReference type="Proteomes" id="UP000069272">
    <property type="component" value="Chromosome 2R"/>
</dbReference>
<feature type="domain" description="Ion transport" evidence="11">
    <location>
        <begin position="482"/>
        <end position="711"/>
    </location>
</feature>
<evidence type="ECO:0000256" key="10">
    <source>
        <dbReference type="SAM" id="Phobius"/>
    </source>
</evidence>
<evidence type="ECO:0000256" key="6">
    <source>
        <dbReference type="ARBA" id="ARBA00023043"/>
    </source>
</evidence>
<evidence type="ECO:0000256" key="3">
    <source>
        <dbReference type="ARBA" id="ARBA00022692"/>
    </source>
</evidence>
<evidence type="ECO:0000256" key="7">
    <source>
        <dbReference type="ARBA" id="ARBA00023065"/>
    </source>
</evidence>
<evidence type="ECO:0000259" key="11">
    <source>
        <dbReference type="Pfam" id="PF00520"/>
    </source>
</evidence>
<proteinExistence type="predicted"/>
<dbReference type="InterPro" id="IPR005821">
    <property type="entry name" value="Ion_trans_dom"/>
</dbReference>
<dbReference type="Pfam" id="PF00520">
    <property type="entry name" value="Ion_trans"/>
    <property type="match status" value="1"/>
</dbReference>
<dbReference type="AlphaFoldDB" id="A0A8W7JVF7"/>
<dbReference type="GO" id="GO:0005216">
    <property type="term" value="F:monoatomic ion channel activity"/>
    <property type="evidence" value="ECO:0007669"/>
    <property type="project" value="InterPro"/>
</dbReference>
<keyword evidence="5 10" id="KW-1133">Transmembrane helix</keyword>
<evidence type="ECO:0000256" key="5">
    <source>
        <dbReference type="ARBA" id="ARBA00022989"/>
    </source>
</evidence>